<dbReference type="InterPro" id="IPR013103">
    <property type="entry name" value="RVT_2"/>
</dbReference>
<accession>A0A2P4YVQ7</accession>
<sequence>MTMDFKDEGFLNTYLGMDVNQRENAINIHQNKYCEEVIEHFKFTEAHACRIPMELKLDRKWRTRLAVNESRHQVMGCLYIWRLAQDPTSLTGLVSSADTYKTPTQQHIGAGNRVLRYKSLGIVYSASPETTVPANKLVLDGYYDFDWGNERDTRKSATMAGVPMTKHCFSIHR</sequence>
<keyword evidence="3" id="KW-1185">Reference proteome</keyword>
<proteinExistence type="predicted"/>
<reference evidence="2 3" key="1">
    <citation type="journal article" date="2017" name="Genome Biol. Evol.">
        <title>Phytophthora megakarya and P. palmivora, closely related causal agents of cacao black pod rot, underwent increases in genome sizes and gene numbers by different mechanisms.</title>
        <authorList>
            <person name="Ali S.S."/>
            <person name="Shao J."/>
            <person name="Lary D.J."/>
            <person name="Kronmiller B."/>
            <person name="Shen D."/>
            <person name="Strem M.D."/>
            <person name="Amoako-Attah I."/>
            <person name="Akrofi A.Y."/>
            <person name="Begoude B.A."/>
            <person name="Ten Hoopen G.M."/>
            <person name="Coulibaly K."/>
            <person name="Kebe B.I."/>
            <person name="Melnick R.L."/>
            <person name="Guiltinan M.J."/>
            <person name="Tyler B.M."/>
            <person name="Meinhardt L.W."/>
            <person name="Bailey B.A."/>
        </authorList>
    </citation>
    <scope>NUCLEOTIDE SEQUENCE [LARGE SCALE GENOMIC DNA]</scope>
    <source>
        <strain evidence="3">sbr112.9</strain>
    </source>
</reference>
<dbReference type="Pfam" id="PF07727">
    <property type="entry name" value="RVT_2"/>
    <property type="match status" value="1"/>
</dbReference>
<comment type="caution">
    <text evidence="2">The sequence shown here is derived from an EMBL/GenBank/DDBJ whole genome shotgun (WGS) entry which is preliminary data.</text>
</comment>
<organism evidence="2 3">
    <name type="scientific">Phytophthora palmivora</name>
    <dbReference type="NCBI Taxonomy" id="4796"/>
    <lineage>
        <taxon>Eukaryota</taxon>
        <taxon>Sar</taxon>
        <taxon>Stramenopiles</taxon>
        <taxon>Oomycota</taxon>
        <taxon>Peronosporomycetes</taxon>
        <taxon>Peronosporales</taxon>
        <taxon>Peronosporaceae</taxon>
        <taxon>Phytophthora</taxon>
    </lineage>
</organism>
<gene>
    <name evidence="2" type="ORF">PHPALM_74</name>
</gene>
<evidence type="ECO:0000313" key="3">
    <source>
        <dbReference type="Proteomes" id="UP000237271"/>
    </source>
</evidence>
<dbReference type="OrthoDB" id="443140at2759"/>
<dbReference type="EMBL" id="NCKW01000005">
    <property type="protein sequence ID" value="POM81884.1"/>
    <property type="molecule type" value="Genomic_DNA"/>
</dbReference>
<feature type="domain" description="Reverse transcriptase Ty1/copia-type" evidence="1">
    <location>
        <begin position="3"/>
        <end position="54"/>
    </location>
</feature>
<protein>
    <recommendedName>
        <fullName evidence="1">Reverse transcriptase Ty1/copia-type domain-containing protein</fullName>
    </recommendedName>
</protein>
<dbReference type="Proteomes" id="UP000237271">
    <property type="component" value="Unassembled WGS sequence"/>
</dbReference>
<evidence type="ECO:0000259" key="1">
    <source>
        <dbReference type="Pfam" id="PF07727"/>
    </source>
</evidence>
<name>A0A2P4YVQ7_9STRA</name>
<dbReference type="AlphaFoldDB" id="A0A2P4YVQ7"/>
<evidence type="ECO:0000313" key="2">
    <source>
        <dbReference type="EMBL" id="POM81884.1"/>
    </source>
</evidence>